<dbReference type="InParanoid" id="V4T5I2"/>
<dbReference type="KEGG" id="cic:CICLE_v10023475mg"/>
<dbReference type="STRING" id="85681.V4T5I2"/>
<dbReference type="EC" id="3.4.19.5" evidence="3"/>
<dbReference type="Gramene" id="ESR55513">
    <property type="protein sequence ID" value="ESR55513"/>
    <property type="gene ID" value="CICLE_v10023475mg"/>
</dbReference>
<evidence type="ECO:0000256" key="2">
    <source>
        <dbReference type="ARBA" id="ARBA00011601"/>
    </source>
</evidence>
<proteinExistence type="predicted"/>
<dbReference type="GO" id="GO:0008798">
    <property type="term" value="F:beta-aspartyl-peptidase activity"/>
    <property type="evidence" value="ECO:0007669"/>
    <property type="project" value="UniProtKB-EC"/>
</dbReference>
<dbReference type="Pfam" id="PF01112">
    <property type="entry name" value="Asparaginase_2"/>
    <property type="match status" value="1"/>
</dbReference>
<keyword evidence="6" id="KW-1185">Reference proteome</keyword>
<evidence type="ECO:0000256" key="3">
    <source>
        <dbReference type="ARBA" id="ARBA00012879"/>
    </source>
</evidence>
<dbReference type="EMBL" id="KI536661">
    <property type="protein sequence ID" value="ESR55513.1"/>
    <property type="molecule type" value="Genomic_DNA"/>
</dbReference>
<reference evidence="5 6" key="1">
    <citation type="submission" date="2013-10" db="EMBL/GenBank/DDBJ databases">
        <authorList>
            <consortium name="International Citrus Genome Consortium"/>
            <person name="Jenkins J."/>
            <person name="Schmutz J."/>
            <person name="Prochnik S."/>
            <person name="Rokhsar D."/>
            <person name="Gmitter F."/>
            <person name="Ollitrault P."/>
            <person name="Machado M."/>
            <person name="Talon M."/>
            <person name="Wincker P."/>
            <person name="Jaillon O."/>
            <person name="Morgante M."/>
        </authorList>
    </citation>
    <scope>NUCLEOTIDE SEQUENCE</scope>
    <source>
        <strain evidence="6">cv. Clemenules</strain>
    </source>
</reference>
<dbReference type="eggNOG" id="KOG1592">
    <property type="taxonomic scope" value="Eukaryota"/>
</dbReference>
<organism evidence="5 6">
    <name type="scientific">Citrus clementina</name>
    <name type="common">Clementine</name>
    <name type="synonym">Citrus deliciosa x Citrus sinensis</name>
    <dbReference type="NCBI Taxonomy" id="85681"/>
    <lineage>
        <taxon>Eukaryota</taxon>
        <taxon>Viridiplantae</taxon>
        <taxon>Streptophyta</taxon>
        <taxon>Embryophyta</taxon>
        <taxon>Tracheophyta</taxon>
        <taxon>Spermatophyta</taxon>
        <taxon>Magnoliopsida</taxon>
        <taxon>eudicotyledons</taxon>
        <taxon>Gunneridae</taxon>
        <taxon>Pentapetalae</taxon>
        <taxon>rosids</taxon>
        <taxon>malvids</taxon>
        <taxon>Sapindales</taxon>
        <taxon>Rutaceae</taxon>
        <taxon>Aurantioideae</taxon>
        <taxon>Citrus</taxon>
    </lineage>
</organism>
<sequence>MGWAIALHGGPGDIPVTMPPERRQPREAALRHCLDISVDALKSQKYALDVVELVVRELENNSNFNAGKGSVLINAGTVEMEACIMDGNTKRCGARLLQGSKAEAGKRSQKGPDRLIVVSASGEVTMPFNTIGMFRACATEDGYSQIGIWTSVE</sequence>
<dbReference type="SUPFAM" id="SSF56235">
    <property type="entry name" value="N-terminal nucleophile aminohydrolases (Ntn hydrolases)"/>
    <property type="match status" value="1"/>
</dbReference>
<dbReference type="AlphaFoldDB" id="V4T5I2"/>
<keyword evidence="4" id="KW-0068">Autocatalytic cleavage</keyword>
<dbReference type="InterPro" id="IPR000246">
    <property type="entry name" value="Peptidase_T2"/>
</dbReference>
<dbReference type="Proteomes" id="UP000030687">
    <property type="component" value="Unassembled WGS sequence"/>
</dbReference>
<accession>V4T5I2</accession>
<name>V4T5I2_CITCL</name>
<dbReference type="OMA" id="VWELEDC"/>
<dbReference type="PANTHER" id="PTHR10188">
    <property type="entry name" value="L-ASPARAGINASE"/>
    <property type="match status" value="1"/>
</dbReference>
<evidence type="ECO:0000256" key="1">
    <source>
        <dbReference type="ARBA" id="ARBA00000306"/>
    </source>
</evidence>
<dbReference type="PANTHER" id="PTHR10188:SF6">
    <property type="entry name" value="N(4)-(BETA-N-ACETYLGLUCOSAMINYL)-L-ASPARAGINASE"/>
    <property type="match status" value="1"/>
</dbReference>
<comment type="catalytic activity">
    <reaction evidence="1">
        <text>Cleavage of a beta-linked Asp residue from the N-terminus of a polypeptide.</text>
        <dbReference type="EC" id="3.4.19.5"/>
    </reaction>
</comment>
<gene>
    <name evidence="5" type="ORF">CICLE_v10023475mg</name>
</gene>
<protein>
    <recommendedName>
        <fullName evidence="3">beta-aspartyl-peptidase</fullName>
        <ecNumber evidence="3">3.4.19.5</ecNumber>
    </recommendedName>
</protein>
<comment type="subunit">
    <text evidence="2">Heterotetramer of two alpha and two beta chains arranged as a dimer of alpha/beta heterodimers.</text>
</comment>
<evidence type="ECO:0000313" key="6">
    <source>
        <dbReference type="Proteomes" id="UP000030687"/>
    </source>
</evidence>
<evidence type="ECO:0000313" key="5">
    <source>
        <dbReference type="EMBL" id="ESR55513.1"/>
    </source>
</evidence>
<dbReference type="GO" id="GO:0016811">
    <property type="term" value="F:hydrolase activity, acting on carbon-nitrogen (but not peptide) bonds, in linear amides"/>
    <property type="evidence" value="ECO:0007669"/>
    <property type="project" value="UniProtKB-ARBA"/>
</dbReference>
<evidence type="ECO:0000256" key="4">
    <source>
        <dbReference type="ARBA" id="ARBA00022813"/>
    </source>
</evidence>
<dbReference type="InterPro" id="IPR029055">
    <property type="entry name" value="Ntn_hydrolases_N"/>
</dbReference>